<dbReference type="AlphaFoldDB" id="K3YZW2"/>
<dbReference type="RefSeq" id="XP_004952447.1">
    <property type="nucleotide sequence ID" value="XM_004952390.2"/>
</dbReference>
<dbReference type="PANTHER" id="PTHR48253">
    <property type="match status" value="1"/>
</dbReference>
<dbReference type="Gene3D" id="2.60.120.330">
    <property type="entry name" value="B-lactam Antibiotic, Isopenicillin N Synthase, Chain"/>
    <property type="match status" value="1"/>
</dbReference>
<dbReference type="Proteomes" id="UP000004995">
    <property type="component" value="Unassembled WGS sequence"/>
</dbReference>
<dbReference type="EnsemblPlants" id="KQL29574">
    <property type="protein sequence ID" value="KQL29574"/>
    <property type="gene ID" value="SETIT_019823mg"/>
</dbReference>
<sequence length="470" mass="52156">MAKTAAATVLDIAELPFSDLVLLQSPETLDDDRRRRRILDTVATELGRGGSGLLAIAEVPRVGAIRRRLLPLSRRLALMDHPTRSQLLKKHGLGSDVPLKKLDRSVSSFTKLLRHSGELALVELVNNTESMNNGFVCLEKIHNFDGSEEANGDDDMENLGELVKELGLYMIELGILIARACDIVIGGGQLEQSITDFGTAKARLIHYHSELDNIIIREKENSIKKKCSLKKVAVKPYQLGSQRSGSPCPCCIKSEEGTPKMAIKDNDPRDTSVQGQATEISLLNLWQEWHYDFGILTVLTAPLFLSGSEGEKCLVNQEYHHPDGHTHLQLCNGRKIFSVRCSPESFIVQVGEAADILSRGKLKSTLHSVSRPLGFADISRETFVVFLQPSWDKTLSYSCCYLDTEEQSSRNNETSITSNGSTGSCDEDVCMQEILEKIPPLSSRLREGMTFAEFSRQTTKQYYGGIQQNN</sequence>
<dbReference type="InterPro" id="IPR044861">
    <property type="entry name" value="IPNS-like_FE2OG_OXY"/>
</dbReference>
<feature type="domain" description="Isopenicillin N synthase-like Fe(2+) 2OG dioxygenase" evidence="1">
    <location>
        <begin position="325"/>
        <end position="371"/>
    </location>
</feature>
<reference evidence="3" key="1">
    <citation type="journal article" date="2012" name="Nat. Biotechnol.">
        <title>Reference genome sequence of the model plant Setaria.</title>
        <authorList>
            <person name="Bennetzen J.L."/>
            <person name="Schmutz J."/>
            <person name="Wang H."/>
            <person name="Percifield R."/>
            <person name="Hawkins J."/>
            <person name="Pontaroli A.C."/>
            <person name="Estep M."/>
            <person name="Feng L."/>
            <person name="Vaughn J.N."/>
            <person name="Grimwood J."/>
            <person name="Jenkins J."/>
            <person name="Barry K."/>
            <person name="Lindquist E."/>
            <person name="Hellsten U."/>
            <person name="Deshpande S."/>
            <person name="Wang X."/>
            <person name="Wu X."/>
            <person name="Mitros T."/>
            <person name="Triplett J."/>
            <person name="Yang X."/>
            <person name="Ye C.Y."/>
            <person name="Mauro-Herrera M."/>
            <person name="Wang L."/>
            <person name="Li P."/>
            <person name="Sharma M."/>
            <person name="Sharma R."/>
            <person name="Ronald P.C."/>
            <person name="Panaud O."/>
            <person name="Kellogg E.A."/>
            <person name="Brutnell T.P."/>
            <person name="Doust A.N."/>
            <person name="Tuskan G.A."/>
            <person name="Rokhsar D."/>
            <person name="Devos K.M."/>
        </authorList>
    </citation>
    <scope>NUCLEOTIDE SEQUENCE [LARGE SCALE GENOMIC DNA]</scope>
    <source>
        <strain evidence="3">cv. Yugu1</strain>
    </source>
</reference>
<dbReference type="SUPFAM" id="SSF51197">
    <property type="entry name" value="Clavaminate synthase-like"/>
    <property type="match status" value="1"/>
</dbReference>
<gene>
    <name evidence="2" type="primary">LOC101764093</name>
</gene>
<dbReference type="KEGG" id="sita:101764093"/>
<reference evidence="2" key="2">
    <citation type="submission" date="2018-08" db="UniProtKB">
        <authorList>
            <consortium name="EnsemblPlants"/>
        </authorList>
    </citation>
    <scope>IDENTIFICATION</scope>
    <source>
        <strain evidence="2">Yugu1</strain>
    </source>
</reference>
<keyword evidence="3" id="KW-1185">Reference proteome</keyword>
<dbReference type="Pfam" id="PF03171">
    <property type="entry name" value="2OG-FeII_Oxy"/>
    <property type="match status" value="1"/>
</dbReference>
<accession>K3YZW2</accession>
<dbReference type="FunCoup" id="K3YZW2">
    <property type="interactions" value="1756"/>
</dbReference>
<name>K3YZW2_SETIT</name>
<evidence type="ECO:0000313" key="3">
    <source>
        <dbReference type="Proteomes" id="UP000004995"/>
    </source>
</evidence>
<dbReference type="InterPro" id="IPR027443">
    <property type="entry name" value="IPNS-like_sf"/>
</dbReference>
<dbReference type="OMA" id="RLAVMDH"/>
<dbReference type="InParanoid" id="K3YZW2"/>
<organism evidence="2 3">
    <name type="scientific">Setaria italica</name>
    <name type="common">Foxtail millet</name>
    <name type="synonym">Panicum italicum</name>
    <dbReference type="NCBI Taxonomy" id="4555"/>
    <lineage>
        <taxon>Eukaryota</taxon>
        <taxon>Viridiplantae</taxon>
        <taxon>Streptophyta</taxon>
        <taxon>Embryophyta</taxon>
        <taxon>Tracheophyta</taxon>
        <taxon>Spermatophyta</taxon>
        <taxon>Magnoliopsida</taxon>
        <taxon>Liliopsida</taxon>
        <taxon>Poales</taxon>
        <taxon>Poaceae</taxon>
        <taxon>PACMAD clade</taxon>
        <taxon>Panicoideae</taxon>
        <taxon>Panicodae</taxon>
        <taxon>Paniceae</taxon>
        <taxon>Cenchrinae</taxon>
        <taxon>Setaria</taxon>
    </lineage>
</organism>
<dbReference type="Gramene" id="KQL29574">
    <property type="protein sequence ID" value="KQL29574"/>
    <property type="gene ID" value="SETIT_019823mg"/>
</dbReference>
<dbReference type="PANTHER" id="PTHR48253:SF2">
    <property type="entry name" value="ISOPENICILLIN N SYNTHASE-LIKE FE(2+) 2OG DIOXYGENASE DOMAIN-CONTAINING PROTEIN"/>
    <property type="match status" value="1"/>
</dbReference>
<proteinExistence type="predicted"/>
<protein>
    <recommendedName>
        <fullName evidence="1">Isopenicillin N synthase-like Fe(2+) 2OG dioxygenase domain-containing protein</fullName>
    </recommendedName>
</protein>
<evidence type="ECO:0000259" key="1">
    <source>
        <dbReference type="Pfam" id="PF03171"/>
    </source>
</evidence>
<dbReference type="EMBL" id="AGNK02000296">
    <property type="status" value="NOT_ANNOTATED_CDS"/>
    <property type="molecule type" value="Genomic_DNA"/>
</dbReference>
<dbReference type="HOGENOM" id="CLU_043881_0_0_1"/>
<dbReference type="GeneID" id="101764093"/>
<dbReference type="eggNOG" id="ENOG502QTB1">
    <property type="taxonomic scope" value="Eukaryota"/>
</dbReference>
<evidence type="ECO:0000313" key="2">
    <source>
        <dbReference type="EnsemblPlants" id="KQL29574"/>
    </source>
</evidence>